<dbReference type="EMBL" id="JAOAOG010000090">
    <property type="protein sequence ID" value="KAJ6249891.1"/>
    <property type="molecule type" value="Genomic_DNA"/>
</dbReference>
<dbReference type="InterPro" id="IPR013809">
    <property type="entry name" value="ENTH"/>
</dbReference>
<evidence type="ECO:0000313" key="4">
    <source>
        <dbReference type="Proteomes" id="UP001150062"/>
    </source>
</evidence>
<dbReference type="SUPFAM" id="SSF48464">
    <property type="entry name" value="ENTH/VHS domain"/>
    <property type="match status" value="1"/>
</dbReference>
<protein>
    <submittedName>
        <fullName evidence="3">Clathrin interactor epsin</fullName>
    </submittedName>
</protein>
<dbReference type="PANTHER" id="PTHR12276:SF45">
    <property type="entry name" value="CLATHRIN INTERACTOR 1"/>
    <property type="match status" value="1"/>
</dbReference>
<dbReference type="Proteomes" id="UP001150062">
    <property type="component" value="Unassembled WGS sequence"/>
</dbReference>
<evidence type="ECO:0000259" key="2">
    <source>
        <dbReference type="PROSITE" id="PS50942"/>
    </source>
</evidence>
<dbReference type="SMART" id="SM00273">
    <property type="entry name" value="ENTH"/>
    <property type="match status" value="1"/>
</dbReference>
<feature type="compositionally biased region" description="Polar residues" evidence="1">
    <location>
        <begin position="197"/>
        <end position="207"/>
    </location>
</feature>
<sequence>MLFEEFTNQSNLLKEIENKVRRVTKNKHKDPKTKEYRVLVKLANENQETAIVLKVLWVRLFRKRKKYISIYRALLLTEYFLLHGKDTLISQIEYFKPKIKKLKTFKSSRWQNDHGLIVRKKAEKIWLLLTDHTLLSELRSEIRTKEENLLASNSSERKHKRRIRSKNLCLSDYPSSKNKKTKISRIKKYSDYEGYGVNSSTSSNSKLLIQKDNKKSRKIGKKKNKKRKFFKFFKK</sequence>
<feature type="region of interest" description="Disordered" evidence="1">
    <location>
        <begin position="193"/>
        <end position="222"/>
    </location>
</feature>
<accession>A0ABQ8YZ24</accession>
<keyword evidence="4" id="KW-1185">Reference proteome</keyword>
<name>A0ABQ8YZ24_9EUKA</name>
<dbReference type="PROSITE" id="PS50942">
    <property type="entry name" value="ENTH"/>
    <property type="match status" value="1"/>
</dbReference>
<dbReference type="Pfam" id="PF01417">
    <property type="entry name" value="ENTH"/>
    <property type="match status" value="1"/>
</dbReference>
<gene>
    <name evidence="3" type="ORF">M0813_16572</name>
</gene>
<comment type="caution">
    <text evidence="3">The sequence shown here is derived from an EMBL/GenBank/DDBJ whole genome shotgun (WGS) entry which is preliminary data.</text>
</comment>
<reference evidence="3" key="1">
    <citation type="submission" date="2022-08" db="EMBL/GenBank/DDBJ databases">
        <title>Novel sulfate-reducing endosymbionts in the free-living metamonad Anaeramoeba.</title>
        <authorList>
            <person name="Jerlstrom-Hultqvist J."/>
            <person name="Cepicka I."/>
            <person name="Gallot-Lavallee L."/>
            <person name="Salas-Leiva D."/>
            <person name="Curtis B.A."/>
            <person name="Zahonova K."/>
            <person name="Pipaliya S."/>
            <person name="Dacks J."/>
            <person name="Roger A.J."/>
        </authorList>
    </citation>
    <scope>NUCLEOTIDE SEQUENCE</scope>
    <source>
        <strain evidence="3">Schooner1</strain>
    </source>
</reference>
<dbReference type="Gene3D" id="1.25.40.90">
    <property type="match status" value="1"/>
</dbReference>
<evidence type="ECO:0000313" key="3">
    <source>
        <dbReference type="EMBL" id="KAJ6249891.1"/>
    </source>
</evidence>
<evidence type="ECO:0000256" key="1">
    <source>
        <dbReference type="SAM" id="MobiDB-lite"/>
    </source>
</evidence>
<organism evidence="3 4">
    <name type="scientific">Anaeramoeba flamelloides</name>
    <dbReference type="NCBI Taxonomy" id="1746091"/>
    <lineage>
        <taxon>Eukaryota</taxon>
        <taxon>Metamonada</taxon>
        <taxon>Anaeramoebidae</taxon>
        <taxon>Anaeramoeba</taxon>
    </lineage>
</organism>
<dbReference type="PANTHER" id="PTHR12276">
    <property type="entry name" value="EPSIN/ENT-RELATED"/>
    <property type="match status" value="1"/>
</dbReference>
<dbReference type="InterPro" id="IPR008942">
    <property type="entry name" value="ENTH_VHS"/>
</dbReference>
<feature type="domain" description="ENTH" evidence="2">
    <location>
        <begin position="8"/>
        <end position="139"/>
    </location>
</feature>
<proteinExistence type="predicted"/>